<dbReference type="Proteomes" id="UP000789396">
    <property type="component" value="Unassembled WGS sequence"/>
</dbReference>
<evidence type="ECO:0000313" key="1">
    <source>
        <dbReference type="EMBL" id="CAG8815366.1"/>
    </source>
</evidence>
<gene>
    <name evidence="1" type="ORF">RFULGI_LOCUS19184</name>
</gene>
<comment type="caution">
    <text evidence="1">The sequence shown here is derived from an EMBL/GenBank/DDBJ whole genome shotgun (WGS) entry which is preliminary data.</text>
</comment>
<proteinExistence type="predicted"/>
<feature type="non-terminal residue" evidence="1">
    <location>
        <position position="113"/>
    </location>
</feature>
<keyword evidence="2" id="KW-1185">Reference proteome</keyword>
<name>A0A9N9K8J2_9GLOM</name>
<dbReference type="OrthoDB" id="2455487at2759"/>
<dbReference type="AlphaFoldDB" id="A0A9N9K8J2"/>
<accession>A0A9N9K8J2</accession>
<evidence type="ECO:0000313" key="2">
    <source>
        <dbReference type="Proteomes" id="UP000789396"/>
    </source>
</evidence>
<protein>
    <submittedName>
        <fullName evidence="1">4074_t:CDS:1</fullName>
    </submittedName>
</protein>
<reference evidence="1" key="1">
    <citation type="submission" date="2021-06" db="EMBL/GenBank/DDBJ databases">
        <authorList>
            <person name="Kallberg Y."/>
            <person name="Tangrot J."/>
            <person name="Rosling A."/>
        </authorList>
    </citation>
    <scope>NUCLEOTIDE SEQUENCE</scope>
    <source>
        <strain evidence="1">IN212</strain>
    </source>
</reference>
<dbReference type="EMBL" id="CAJVPZ010091169">
    <property type="protein sequence ID" value="CAG8815366.1"/>
    <property type="molecule type" value="Genomic_DNA"/>
</dbReference>
<organism evidence="1 2">
    <name type="scientific">Racocetra fulgida</name>
    <dbReference type="NCBI Taxonomy" id="60492"/>
    <lineage>
        <taxon>Eukaryota</taxon>
        <taxon>Fungi</taxon>
        <taxon>Fungi incertae sedis</taxon>
        <taxon>Mucoromycota</taxon>
        <taxon>Glomeromycotina</taxon>
        <taxon>Glomeromycetes</taxon>
        <taxon>Diversisporales</taxon>
        <taxon>Gigasporaceae</taxon>
        <taxon>Racocetra</taxon>
    </lineage>
</organism>
<sequence>MFSRSDLIESEESNIFFVYDAIDSSDLKKRYLLTLHTVRADGTKFRINIYEEDIVFFDIKIKSEELIPEYKDEFLPDYYELFVAQPFDSTEKYRFLRLFYLSLRDRKKALDKI</sequence>